<evidence type="ECO:0000313" key="1">
    <source>
        <dbReference type="EMBL" id="KAJ7994883.1"/>
    </source>
</evidence>
<accession>A0ACC2FTY8</accession>
<gene>
    <name evidence="1" type="ORF">DPEC_G00254080</name>
</gene>
<organism evidence="1 2">
    <name type="scientific">Dallia pectoralis</name>
    <name type="common">Alaska blackfish</name>
    <dbReference type="NCBI Taxonomy" id="75939"/>
    <lineage>
        <taxon>Eukaryota</taxon>
        <taxon>Metazoa</taxon>
        <taxon>Chordata</taxon>
        <taxon>Craniata</taxon>
        <taxon>Vertebrata</taxon>
        <taxon>Euteleostomi</taxon>
        <taxon>Actinopterygii</taxon>
        <taxon>Neopterygii</taxon>
        <taxon>Teleostei</taxon>
        <taxon>Protacanthopterygii</taxon>
        <taxon>Esociformes</taxon>
        <taxon>Umbridae</taxon>
        <taxon>Dallia</taxon>
    </lineage>
</organism>
<evidence type="ECO:0000313" key="2">
    <source>
        <dbReference type="Proteomes" id="UP001157502"/>
    </source>
</evidence>
<protein>
    <submittedName>
        <fullName evidence="1">Uncharacterized protein</fullName>
    </submittedName>
</protein>
<comment type="caution">
    <text evidence="1">The sequence shown here is derived from an EMBL/GenBank/DDBJ whole genome shotgun (WGS) entry which is preliminary data.</text>
</comment>
<keyword evidence="2" id="KW-1185">Reference proteome</keyword>
<name>A0ACC2FTY8_DALPE</name>
<dbReference type="Proteomes" id="UP001157502">
    <property type="component" value="Chromosome 22"/>
</dbReference>
<proteinExistence type="predicted"/>
<reference evidence="1" key="1">
    <citation type="submission" date="2021-05" db="EMBL/GenBank/DDBJ databases">
        <authorList>
            <person name="Pan Q."/>
            <person name="Jouanno E."/>
            <person name="Zahm M."/>
            <person name="Klopp C."/>
            <person name="Cabau C."/>
            <person name="Louis A."/>
            <person name="Berthelot C."/>
            <person name="Parey E."/>
            <person name="Roest Crollius H."/>
            <person name="Montfort J."/>
            <person name="Robinson-Rechavi M."/>
            <person name="Bouchez O."/>
            <person name="Lampietro C."/>
            <person name="Lopez Roques C."/>
            <person name="Donnadieu C."/>
            <person name="Postlethwait J."/>
            <person name="Bobe J."/>
            <person name="Dillon D."/>
            <person name="Chandos A."/>
            <person name="von Hippel F."/>
            <person name="Guiguen Y."/>
        </authorList>
    </citation>
    <scope>NUCLEOTIDE SEQUENCE</scope>
    <source>
        <strain evidence="1">YG-Jan2019</strain>
    </source>
</reference>
<sequence length="105" mass="11362">MHTGKYEELRFGDICWVRCAVTGWALHTAPGPRGERRSTPPAFLPSQVKSDDNIIPVCLPSTRPPRSPPTPSPTPPRHTNSDGHMGEGVEPPPSPPPLGYARPPP</sequence>
<dbReference type="EMBL" id="CM055749">
    <property type="protein sequence ID" value="KAJ7994883.1"/>
    <property type="molecule type" value="Genomic_DNA"/>
</dbReference>